<organism evidence="2 3">
    <name type="scientific">Pseudonocardia humida</name>
    <dbReference type="NCBI Taxonomy" id="2800819"/>
    <lineage>
        <taxon>Bacteria</taxon>
        <taxon>Bacillati</taxon>
        <taxon>Actinomycetota</taxon>
        <taxon>Actinomycetes</taxon>
        <taxon>Pseudonocardiales</taxon>
        <taxon>Pseudonocardiaceae</taxon>
        <taxon>Pseudonocardia</taxon>
    </lineage>
</organism>
<gene>
    <name evidence="2" type="ORF">KDL28_28290</name>
</gene>
<evidence type="ECO:0000313" key="3">
    <source>
        <dbReference type="Proteomes" id="UP001165283"/>
    </source>
</evidence>
<dbReference type="PANTHER" id="PTHR33169">
    <property type="entry name" value="PADR-FAMILY TRANSCRIPTIONAL REGULATOR"/>
    <property type="match status" value="1"/>
</dbReference>
<comment type="caution">
    <text evidence="2">The sequence shown here is derived from an EMBL/GenBank/DDBJ whole genome shotgun (WGS) entry which is preliminary data.</text>
</comment>
<dbReference type="InterPro" id="IPR036390">
    <property type="entry name" value="WH_DNA-bd_sf"/>
</dbReference>
<dbReference type="SUPFAM" id="SSF46785">
    <property type="entry name" value="Winged helix' DNA-binding domain"/>
    <property type="match status" value="1"/>
</dbReference>
<name>A0ABT1A7I4_9PSEU</name>
<evidence type="ECO:0000313" key="2">
    <source>
        <dbReference type="EMBL" id="MCO1658975.1"/>
    </source>
</evidence>
<dbReference type="Gene3D" id="1.10.10.10">
    <property type="entry name" value="Winged helix-like DNA-binding domain superfamily/Winged helix DNA-binding domain"/>
    <property type="match status" value="1"/>
</dbReference>
<accession>A0ABT1A7I4</accession>
<dbReference type="Pfam" id="PF03551">
    <property type="entry name" value="PadR"/>
    <property type="match status" value="1"/>
</dbReference>
<feature type="domain" description="Transcription regulator PadR N-terminal" evidence="1">
    <location>
        <begin position="8"/>
        <end position="82"/>
    </location>
</feature>
<dbReference type="RefSeq" id="WP_252443488.1">
    <property type="nucleotide sequence ID" value="NZ_JAGSOV010000060.1"/>
</dbReference>
<dbReference type="Proteomes" id="UP001165283">
    <property type="component" value="Unassembled WGS sequence"/>
</dbReference>
<evidence type="ECO:0000259" key="1">
    <source>
        <dbReference type="Pfam" id="PF03551"/>
    </source>
</evidence>
<dbReference type="InterPro" id="IPR036388">
    <property type="entry name" value="WH-like_DNA-bd_sf"/>
</dbReference>
<protein>
    <submittedName>
        <fullName evidence="2">PadR family transcriptional regulator</fullName>
    </submittedName>
</protein>
<keyword evidence="3" id="KW-1185">Reference proteome</keyword>
<reference evidence="2" key="1">
    <citation type="submission" date="2021-04" db="EMBL/GenBank/DDBJ databases">
        <title>Pseudonocardia sp. nov., isolated from sandy soil of mangrove forest.</title>
        <authorList>
            <person name="Zan Z."/>
            <person name="Huang R."/>
            <person name="Liu W."/>
        </authorList>
    </citation>
    <scope>NUCLEOTIDE SEQUENCE</scope>
    <source>
        <strain evidence="2">S2-4</strain>
    </source>
</reference>
<dbReference type="PANTHER" id="PTHR33169:SF14">
    <property type="entry name" value="TRANSCRIPTIONAL REGULATOR RV3488"/>
    <property type="match status" value="1"/>
</dbReference>
<sequence>MSAVRMLVLGVVRDLGQAHGYQVRRELMSWRADAWANVAPASIYQALRTLTKRGLVSEVGTESGGGPERTVYRLTPDGETEFWHLVRSAVSDPHDTLDELSAAFGFLHLLPRAEVATLLDYRVRALWAQLVRVDPPVEPGADRPVVGPDAAKPAQVGALMQLAASRLRAEIDWSLDLAGRIRDGTFVLDGGVTSKA</sequence>
<dbReference type="InterPro" id="IPR005149">
    <property type="entry name" value="Tscrpt_reg_PadR_N"/>
</dbReference>
<proteinExistence type="predicted"/>
<dbReference type="InterPro" id="IPR052509">
    <property type="entry name" value="Metal_resp_DNA-bind_regulator"/>
</dbReference>
<dbReference type="EMBL" id="JAGSOV010000060">
    <property type="protein sequence ID" value="MCO1658975.1"/>
    <property type="molecule type" value="Genomic_DNA"/>
</dbReference>